<dbReference type="AlphaFoldDB" id="A0A2S8GSA8"/>
<dbReference type="GO" id="GO:0022857">
    <property type="term" value="F:transmembrane transporter activity"/>
    <property type="evidence" value="ECO:0007669"/>
    <property type="project" value="InterPro"/>
</dbReference>
<feature type="transmembrane region" description="Helical" evidence="6">
    <location>
        <begin position="267"/>
        <end position="291"/>
    </location>
</feature>
<dbReference type="SUPFAM" id="SSF103473">
    <property type="entry name" value="MFS general substrate transporter"/>
    <property type="match status" value="1"/>
</dbReference>
<dbReference type="InterPro" id="IPR036259">
    <property type="entry name" value="MFS_trans_sf"/>
</dbReference>
<dbReference type="InterPro" id="IPR001958">
    <property type="entry name" value="Tet-R_TetA/multi-R_MdtG-like"/>
</dbReference>
<feature type="transmembrane region" description="Helical" evidence="6">
    <location>
        <begin position="108"/>
        <end position="132"/>
    </location>
</feature>
<dbReference type="PRINTS" id="PR01035">
    <property type="entry name" value="TCRTETA"/>
</dbReference>
<evidence type="ECO:0000259" key="7">
    <source>
        <dbReference type="PROSITE" id="PS50850"/>
    </source>
</evidence>
<dbReference type="Gene3D" id="1.20.1250.20">
    <property type="entry name" value="MFS general substrate transporter like domains"/>
    <property type="match status" value="1"/>
</dbReference>
<gene>
    <name evidence="8" type="ORF">C5Y93_04550</name>
</gene>
<accession>A0A2S8GSA8</accession>
<evidence type="ECO:0000256" key="3">
    <source>
        <dbReference type="ARBA" id="ARBA00022692"/>
    </source>
</evidence>
<dbReference type="PANTHER" id="PTHR23504">
    <property type="entry name" value="MAJOR FACILITATOR SUPERFAMILY DOMAIN-CONTAINING PROTEIN 10"/>
    <property type="match status" value="1"/>
</dbReference>
<keyword evidence="3 6" id="KW-0812">Transmembrane</keyword>
<feature type="transmembrane region" description="Helical" evidence="6">
    <location>
        <begin position="393"/>
        <end position="413"/>
    </location>
</feature>
<feature type="transmembrane region" description="Helical" evidence="6">
    <location>
        <begin position="17"/>
        <end position="42"/>
    </location>
</feature>
<feature type="transmembrane region" description="Helical" evidence="6">
    <location>
        <begin position="303"/>
        <end position="323"/>
    </location>
</feature>
<dbReference type="GO" id="GO:0016020">
    <property type="term" value="C:membrane"/>
    <property type="evidence" value="ECO:0007669"/>
    <property type="project" value="UniProtKB-SubCell"/>
</dbReference>
<feature type="transmembrane region" description="Helical" evidence="6">
    <location>
        <begin position="329"/>
        <end position="352"/>
    </location>
</feature>
<feature type="transmembrane region" description="Helical" evidence="6">
    <location>
        <begin position="177"/>
        <end position="195"/>
    </location>
</feature>
<feature type="transmembrane region" description="Helical" evidence="6">
    <location>
        <begin position="54"/>
        <end position="72"/>
    </location>
</feature>
<sequence length="429" mass="44545">MSSEPAEKIENTSRGSLAVVFLTVFIDLLGFGIVLPLLPIYADQFGVDEHGVTLGLLMASFSAMQFLFAPFWGRLSDRIGRRPVIMIGLLGSVIFYAIFGIATVEKCVWLLFVSRIGAGIAGATISTAQAYIADTTSLENRPKGMALIGMAFGLGFTFGPLVGFLAVPTGEGDPGPWPGYVAAILSAGALALAWFKLPESLPKEASANQSNSHRGFSLGSLGSALKTKSIGGLLIAFFVCVFSFANFETTLGLMISGSHLPDSPFHFSFGAVCLTFAFIGFTLAIVQGGIVRRLAGRISEGTLAAGGGIAQIVGFLLIAGSVHSGSVPMLYFSLAIIVSGFAFVTPSLNSLLSRRTDPEKQGGILGLAQSVNSMARIIGSGLGIPLLKIAMTLPAYVAAALMAVGVVLVIAAARSGKDYSVEAADAEST</sequence>
<dbReference type="InterPro" id="IPR011701">
    <property type="entry name" value="MFS"/>
</dbReference>
<protein>
    <submittedName>
        <fullName evidence="8">MFS transporter</fullName>
    </submittedName>
</protein>
<feature type="transmembrane region" description="Helical" evidence="6">
    <location>
        <begin position="230"/>
        <end position="247"/>
    </location>
</feature>
<comment type="subcellular location">
    <subcellularLocation>
        <location evidence="1">Membrane</location>
        <topology evidence="1">Multi-pass membrane protein</topology>
    </subcellularLocation>
</comment>
<name>A0A2S8GSA8_9BACT</name>
<dbReference type="PROSITE" id="PS50850">
    <property type="entry name" value="MFS"/>
    <property type="match status" value="1"/>
</dbReference>
<dbReference type="OrthoDB" id="9793283at2"/>
<dbReference type="EMBL" id="PUHZ01000005">
    <property type="protein sequence ID" value="PQO47315.1"/>
    <property type="molecule type" value="Genomic_DNA"/>
</dbReference>
<evidence type="ECO:0000256" key="2">
    <source>
        <dbReference type="ARBA" id="ARBA00022448"/>
    </source>
</evidence>
<evidence type="ECO:0000313" key="9">
    <source>
        <dbReference type="Proteomes" id="UP000237819"/>
    </source>
</evidence>
<keyword evidence="2" id="KW-0813">Transport</keyword>
<evidence type="ECO:0000313" key="8">
    <source>
        <dbReference type="EMBL" id="PQO47315.1"/>
    </source>
</evidence>
<dbReference type="RefSeq" id="WP_105334206.1">
    <property type="nucleotide sequence ID" value="NZ_PUHZ01000005.1"/>
</dbReference>
<evidence type="ECO:0000256" key="6">
    <source>
        <dbReference type="SAM" id="Phobius"/>
    </source>
</evidence>
<feature type="transmembrane region" description="Helical" evidence="6">
    <location>
        <begin position="364"/>
        <end position="387"/>
    </location>
</feature>
<keyword evidence="4 6" id="KW-1133">Transmembrane helix</keyword>
<feature type="transmembrane region" description="Helical" evidence="6">
    <location>
        <begin position="144"/>
        <end position="165"/>
    </location>
</feature>
<evidence type="ECO:0000256" key="4">
    <source>
        <dbReference type="ARBA" id="ARBA00022989"/>
    </source>
</evidence>
<dbReference type="Proteomes" id="UP000237819">
    <property type="component" value="Unassembled WGS sequence"/>
</dbReference>
<organism evidence="8 9">
    <name type="scientific">Blastopirellula marina</name>
    <dbReference type="NCBI Taxonomy" id="124"/>
    <lineage>
        <taxon>Bacteria</taxon>
        <taxon>Pseudomonadati</taxon>
        <taxon>Planctomycetota</taxon>
        <taxon>Planctomycetia</taxon>
        <taxon>Pirellulales</taxon>
        <taxon>Pirellulaceae</taxon>
        <taxon>Blastopirellula</taxon>
    </lineage>
</organism>
<dbReference type="InterPro" id="IPR020846">
    <property type="entry name" value="MFS_dom"/>
</dbReference>
<keyword evidence="5 6" id="KW-0472">Membrane</keyword>
<feature type="transmembrane region" description="Helical" evidence="6">
    <location>
        <begin position="84"/>
        <end position="102"/>
    </location>
</feature>
<evidence type="ECO:0000256" key="1">
    <source>
        <dbReference type="ARBA" id="ARBA00004141"/>
    </source>
</evidence>
<dbReference type="CDD" id="cd17330">
    <property type="entry name" value="MFS_SLC46_TetA_like"/>
    <property type="match status" value="1"/>
</dbReference>
<evidence type="ECO:0000256" key="5">
    <source>
        <dbReference type="ARBA" id="ARBA00023136"/>
    </source>
</evidence>
<reference evidence="8 9" key="1">
    <citation type="submission" date="2018-02" db="EMBL/GenBank/DDBJ databases">
        <title>Comparative genomes isolates from brazilian mangrove.</title>
        <authorList>
            <person name="Araujo J.E."/>
            <person name="Taketani R.G."/>
            <person name="Silva M.C.P."/>
            <person name="Loureco M.V."/>
            <person name="Andreote F.D."/>
        </authorList>
    </citation>
    <scope>NUCLEOTIDE SEQUENCE [LARGE SCALE GENOMIC DNA]</scope>
    <source>
        <strain evidence="8 9">Nap-Phe MGV</strain>
    </source>
</reference>
<proteinExistence type="predicted"/>
<dbReference type="PANTHER" id="PTHR23504:SF15">
    <property type="entry name" value="MAJOR FACILITATOR SUPERFAMILY (MFS) PROFILE DOMAIN-CONTAINING PROTEIN"/>
    <property type="match status" value="1"/>
</dbReference>
<feature type="domain" description="Major facilitator superfamily (MFS) profile" evidence="7">
    <location>
        <begin position="16"/>
        <end position="417"/>
    </location>
</feature>
<dbReference type="Pfam" id="PF07690">
    <property type="entry name" value="MFS_1"/>
    <property type="match status" value="1"/>
</dbReference>
<comment type="caution">
    <text evidence="8">The sequence shown here is derived from an EMBL/GenBank/DDBJ whole genome shotgun (WGS) entry which is preliminary data.</text>
</comment>